<evidence type="ECO:0000256" key="10">
    <source>
        <dbReference type="SAM" id="MobiDB-lite"/>
    </source>
</evidence>
<evidence type="ECO:0000256" key="2">
    <source>
        <dbReference type="ARBA" id="ARBA00010916"/>
    </source>
</evidence>
<feature type="region of interest" description="Disordered" evidence="10">
    <location>
        <begin position="102"/>
        <end position="121"/>
    </location>
</feature>
<dbReference type="GO" id="GO:0005634">
    <property type="term" value="C:nucleus"/>
    <property type="evidence" value="ECO:0007669"/>
    <property type="project" value="UniProtKB-SubCell"/>
</dbReference>
<comment type="similarity">
    <text evidence="2 9">Belongs to the EAF6 family.</text>
</comment>
<dbReference type="PANTHER" id="PTHR13476">
    <property type="entry name" value="CHROMATIN MODIFICATION-RELATED PROTEIN MEAF6"/>
    <property type="match status" value="1"/>
</dbReference>
<feature type="region of interest" description="Disordered" evidence="10">
    <location>
        <begin position="227"/>
        <end position="262"/>
    </location>
</feature>
<keyword evidence="5 9" id="KW-0805">Transcription regulation</keyword>
<dbReference type="Proteomes" id="UP000278143">
    <property type="component" value="Unassembled WGS sequence"/>
</dbReference>
<evidence type="ECO:0000256" key="9">
    <source>
        <dbReference type="RuleBase" id="RU368022"/>
    </source>
</evidence>
<dbReference type="Pfam" id="PF09340">
    <property type="entry name" value="NuA4"/>
    <property type="match status" value="1"/>
</dbReference>
<evidence type="ECO:0000256" key="1">
    <source>
        <dbReference type="ARBA" id="ARBA00004123"/>
    </source>
</evidence>
<dbReference type="OrthoDB" id="440324at2759"/>
<keyword evidence="11" id="KW-0808">Transferase</keyword>
<evidence type="ECO:0000256" key="4">
    <source>
        <dbReference type="ARBA" id="ARBA00022853"/>
    </source>
</evidence>
<evidence type="ECO:0000256" key="3">
    <source>
        <dbReference type="ARBA" id="ARBA00018504"/>
    </source>
</evidence>
<reference evidence="12" key="1">
    <citation type="journal article" date="2018" name="Nat. Microbiol.">
        <title>Leveraging single-cell genomics to expand the fungal tree of life.</title>
        <authorList>
            <person name="Ahrendt S.R."/>
            <person name="Quandt C.A."/>
            <person name="Ciobanu D."/>
            <person name="Clum A."/>
            <person name="Salamov A."/>
            <person name="Andreopoulos B."/>
            <person name="Cheng J.F."/>
            <person name="Woyke T."/>
            <person name="Pelin A."/>
            <person name="Henrissat B."/>
            <person name="Reynolds N.K."/>
            <person name="Benny G.L."/>
            <person name="Smith M.E."/>
            <person name="James T.Y."/>
            <person name="Grigoriev I.V."/>
        </authorList>
    </citation>
    <scope>NUCLEOTIDE SEQUENCE [LARGE SCALE GENOMIC DNA]</scope>
    <source>
        <strain evidence="12">Benny S71-1</strain>
    </source>
</reference>
<dbReference type="GO" id="GO:0016740">
    <property type="term" value="F:transferase activity"/>
    <property type="evidence" value="ECO:0007669"/>
    <property type="project" value="UniProtKB-KW"/>
</dbReference>
<feature type="region of interest" description="Disordered" evidence="10">
    <location>
        <begin position="1"/>
        <end position="21"/>
    </location>
</feature>
<keyword evidence="12" id="KW-1185">Reference proteome</keyword>
<proteinExistence type="inferred from homology"/>
<dbReference type="GO" id="GO:0035267">
    <property type="term" value="C:NuA4 histone acetyltransferase complex"/>
    <property type="evidence" value="ECO:0007669"/>
    <property type="project" value="UniProtKB-UniRule"/>
</dbReference>
<keyword evidence="6" id="KW-0175">Coiled coil</keyword>
<feature type="region of interest" description="Disordered" evidence="10">
    <location>
        <begin position="150"/>
        <end position="191"/>
    </location>
</feature>
<organism evidence="11 12">
    <name type="scientific">Syncephalis pseudoplumigaleata</name>
    <dbReference type="NCBI Taxonomy" id="1712513"/>
    <lineage>
        <taxon>Eukaryota</taxon>
        <taxon>Fungi</taxon>
        <taxon>Fungi incertae sedis</taxon>
        <taxon>Zoopagomycota</taxon>
        <taxon>Zoopagomycotina</taxon>
        <taxon>Zoopagomycetes</taxon>
        <taxon>Zoopagales</taxon>
        <taxon>Piptocephalidaceae</taxon>
        <taxon>Syncephalis</taxon>
    </lineage>
</organism>
<evidence type="ECO:0000256" key="6">
    <source>
        <dbReference type="ARBA" id="ARBA00023054"/>
    </source>
</evidence>
<dbReference type="GO" id="GO:0006325">
    <property type="term" value="P:chromatin organization"/>
    <property type="evidence" value="ECO:0007669"/>
    <property type="project" value="UniProtKB-KW"/>
</dbReference>
<comment type="subcellular location">
    <subcellularLocation>
        <location evidence="1 9">Nucleus</location>
    </subcellularLocation>
</comment>
<protein>
    <recommendedName>
        <fullName evidence="3 9">Chromatin modification-related protein EAF6</fullName>
    </recommendedName>
</protein>
<keyword evidence="4 9" id="KW-0156">Chromatin regulator</keyword>
<dbReference type="InterPro" id="IPR015418">
    <property type="entry name" value="Eaf6"/>
</dbReference>
<keyword evidence="9" id="KW-0234">DNA repair</keyword>
<feature type="compositionally biased region" description="Low complexity" evidence="10">
    <location>
        <begin position="1"/>
        <end position="15"/>
    </location>
</feature>
<evidence type="ECO:0000256" key="5">
    <source>
        <dbReference type="ARBA" id="ARBA00023015"/>
    </source>
</evidence>
<keyword evidence="7 9" id="KW-0804">Transcription</keyword>
<feature type="compositionally biased region" description="Basic residues" evidence="10">
    <location>
        <begin position="233"/>
        <end position="242"/>
    </location>
</feature>
<comment type="subunit">
    <text evidence="9">Component of the NuA4 histone acetyltransferase complex.</text>
</comment>
<evidence type="ECO:0000256" key="8">
    <source>
        <dbReference type="ARBA" id="ARBA00023242"/>
    </source>
</evidence>
<dbReference type="GO" id="GO:0006281">
    <property type="term" value="P:DNA repair"/>
    <property type="evidence" value="ECO:0007669"/>
    <property type="project" value="UniProtKB-UniRule"/>
</dbReference>
<gene>
    <name evidence="11" type="ORF">SYNPS1DRAFT_26330</name>
</gene>
<keyword evidence="8 9" id="KW-0539">Nucleus</keyword>
<evidence type="ECO:0000313" key="11">
    <source>
        <dbReference type="EMBL" id="RKP28073.1"/>
    </source>
</evidence>
<evidence type="ECO:0000313" key="12">
    <source>
        <dbReference type="Proteomes" id="UP000278143"/>
    </source>
</evidence>
<evidence type="ECO:0000256" key="7">
    <source>
        <dbReference type="ARBA" id="ARBA00023163"/>
    </source>
</evidence>
<dbReference type="EMBL" id="KZ989121">
    <property type="protein sequence ID" value="RKP28073.1"/>
    <property type="molecule type" value="Genomic_DNA"/>
</dbReference>
<keyword evidence="9" id="KW-0227">DNA damage</keyword>
<sequence length="262" mass="27687">MPESAANDANANSAHDSARKVGRTGDRRWRCLCLPQPKNAADYPQLKELEKELVELLARKKQVDRSLANVEVMLYQFEGSYLQESAHGNIVRGFDQYLQSRPTGAATTTGTRGRHGAGGHAGRITESERIFSHSSTTYRRAVGLADEDDYASTSAVPAHPSSPSSSDERAGLGTVTVGVDGSGLRRTSSTHARASTVTAAAAAAAHVALGGHVTPFTTGDDVDESMGVGSGHASHRTTKRMRLSTNGRSGGVLADSEEELDV</sequence>
<feature type="compositionally biased region" description="Low complexity" evidence="10">
    <location>
        <begin position="151"/>
        <end position="165"/>
    </location>
</feature>
<name>A0A4P9Z5Z6_9FUNG</name>
<accession>A0A4P9Z5Z6</accession>
<dbReference type="AlphaFoldDB" id="A0A4P9Z5Z6"/>
<comment type="function">
    <text evidence="9">Component of the NuA4 histone acetyltransferase complex which is involved in transcriptional activation of selected genes principally by acetylation of nucleosomal histone H4 and H2A. The NuA4 complex is also involved in DNA repair.</text>
</comment>